<organism evidence="1 4">
    <name type="scientific">Adineta steineri</name>
    <dbReference type="NCBI Taxonomy" id="433720"/>
    <lineage>
        <taxon>Eukaryota</taxon>
        <taxon>Metazoa</taxon>
        <taxon>Spiralia</taxon>
        <taxon>Gnathifera</taxon>
        <taxon>Rotifera</taxon>
        <taxon>Eurotatoria</taxon>
        <taxon>Bdelloidea</taxon>
        <taxon>Adinetida</taxon>
        <taxon>Adinetidae</taxon>
        <taxon>Adineta</taxon>
    </lineage>
</organism>
<dbReference type="Proteomes" id="UP000663832">
    <property type="component" value="Unassembled WGS sequence"/>
</dbReference>
<sequence length="348" mass="40021">MANSTRRHVSYVDLSHPQEWTKLLEYAEVTIALTKLVADFSNQWAKICSLASSQLHQLVNDFRKKTENEIRAKCHLNGMMYDLWESLLLETDIESQSLKKVSCIMEKNIYGPLSSFVTNKSLQLTINREHRRDLDKITEKGHEMVKELKEEYSKIYNTHGATSDFDLIHNEYFLEIVGVNGLYSKYNQKILPQLLQGMEQSQLEIIDGTCQNMQLIASILQEFHERRHSSYASFVVTSSSANPNEEIENYICSVNESNDRSATPPVHIQFESFISPINHNSRLHSISSPNNDQLIIYAAPVIQMQLSSRCKETIERLREIKKEKSLLLAVINPPTPKPLVKHSDDQQQ</sequence>
<dbReference type="AlphaFoldDB" id="A0A815MZ49"/>
<evidence type="ECO:0000313" key="2">
    <source>
        <dbReference type="EMBL" id="CAF1624678.1"/>
    </source>
</evidence>
<evidence type="ECO:0000313" key="3">
    <source>
        <dbReference type="Proteomes" id="UP000663832"/>
    </source>
</evidence>
<comment type="caution">
    <text evidence="1">The sequence shown here is derived from an EMBL/GenBank/DDBJ whole genome shotgun (WGS) entry which is preliminary data.</text>
</comment>
<dbReference type="SUPFAM" id="SSF103657">
    <property type="entry name" value="BAR/IMD domain-like"/>
    <property type="match status" value="1"/>
</dbReference>
<protein>
    <submittedName>
        <fullName evidence="1">Uncharacterized protein</fullName>
    </submittedName>
</protein>
<proteinExistence type="predicted"/>
<accession>A0A815MZ49</accession>
<evidence type="ECO:0000313" key="1">
    <source>
        <dbReference type="EMBL" id="CAF1431782.1"/>
    </source>
</evidence>
<dbReference type="EMBL" id="CAJNOI010001680">
    <property type="protein sequence ID" value="CAF1431782.1"/>
    <property type="molecule type" value="Genomic_DNA"/>
</dbReference>
<reference evidence="1" key="1">
    <citation type="submission" date="2021-02" db="EMBL/GenBank/DDBJ databases">
        <authorList>
            <person name="Nowell W R."/>
        </authorList>
    </citation>
    <scope>NUCLEOTIDE SEQUENCE</scope>
</reference>
<dbReference type="OrthoDB" id="6250593at2759"/>
<gene>
    <name evidence="1" type="ORF">BJG266_LOCUS39381</name>
    <name evidence="2" type="ORF">QVE165_LOCUS56291</name>
</gene>
<dbReference type="EMBL" id="CAJNOM010002014">
    <property type="protein sequence ID" value="CAF1624678.1"/>
    <property type="molecule type" value="Genomic_DNA"/>
</dbReference>
<evidence type="ECO:0000313" key="4">
    <source>
        <dbReference type="Proteomes" id="UP000663877"/>
    </source>
</evidence>
<dbReference type="Proteomes" id="UP000663877">
    <property type="component" value="Unassembled WGS sequence"/>
</dbReference>
<keyword evidence="3" id="KW-1185">Reference proteome</keyword>
<name>A0A815MZ49_9BILA</name>
<dbReference type="Gene3D" id="1.20.1270.60">
    <property type="entry name" value="Arfaptin homology (AH) domain/BAR domain"/>
    <property type="match status" value="1"/>
</dbReference>
<dbReference type="InterPro" id="IPR027267">
    <property type="entry name" value="AH/BAR_dom_sf"/>
</dbReference>